<dbReference type="InterPro" id="IPR012341">
    <property type="entry name" value="6hp_glycosidase-like_sf"/>
</dbReference>
<dbReference type="eggNOG" id="COG1554">
    <property type="taxonomic scope" value="Bacteria"/>
</dbReference>
<dbReference type="InterPro" id="IPR049053">
    <property type="entry name" value="AFCA-like_C"/>
</dbReference>
<evidence type="ECO:0000259" key="1">
    <source>
        <dbReference type="SMART" id="SM00458"/>
    </source>
</evidence>
<dbReference type="Pfam" id="PF22124">
    <property type="entry name" value="Glyco_hydro_95_cat"/>
    <property type="match status" value="1"/>
</dbReference>
<dbReference type="AlphaFoldDB" id="C7QDB1"/>
<organism evidence="2 3">
    <name type="scientific">Catenulispora acidiphila (strain DSM 44928 / JCM 14897 / NBRC 102108 / NRRL B-24433 / ID139908)</name>
    <dbReference type="NCBI Taxonomy" id="479433"/>
    <lineage>
        <taxon>Bacteria</taxon>
        <taxon>Bacillati</taxon>
        <taxon>Actinomycetota</taxon>
        <taxon>Actinomycetes</taxon>
        <taxon>Catenulisporales</taxon>
        <taxon>Catenulisporaceae</taxon>
        <taxon>Catenulispora</taxon>
    </lineage>
</organism>
<evidence type="ECO:0000313" key="2">
    <source>
        <dbReference type="EMBL" id="ACU72704.1"/>
    </source>
</evidence>
<dbReference type="GO" id="GO:0030246">
    <property type="term" value="F:carbohydrate binding"/>
    <property type="evidence" value="ECO:0007669"/>
    <property type="project" value="UniProtKB-KW"/>
</dbReference>
<dbReference type="Pfam" id="PF14200">
    <property type="entry name" value="RicinB_lectin_2"/>
    <property type="match status" value="2"/>
</dbReference>
<dbReference type="Pfam" id="PF21307">
    <property type="entry name" value="Glyco_hydro_95_C"/>
    <property type="match status" value="1"/>
</dbReference>
<dbReference type="KEGG" id="cai:Caci_3803"/>
<dbReference type="InterPro" id="IPR054363">
    <property type="entry name" value="GH95_cat"/>
</dbReference>
<dbReference type="PROSITE" id="PS50231">
    <property type="entry name" value="RICIN_B_LECTIN"/>
    <property type="match status" value="1"/>
</dbReference>
<dbReference type="InterPro" id="IPR000772">
    <property type="entry name" value="Ricin_B_lectin"/>
</dbReference>
<feature type="domain" description="Ricin B lectin" evidence="1">
    <location>
        <begin position="804"/>
        <end position="940"/>
    </location>
</feature>
<proteinExistence type="predicted"/>
<accession>C7QDB1</accession>
<dbReference type="Gene3D" id="1.50.10.10">
    <property type="match status" value="1"/>
</dbReference>
<evidence type="ECO:0000313" key="3">
    <source>
        <dbReference type="Proteomes" id="UP000000851"/>
    </source>
</evidence>
<dbReference type="Gene3D" id="2.80.10.50">
    <property type="match status" value="3"/>
</dbReference>
<dbReference type="PANTHER" id="PTHR31084">
    <property type="entry name" value="ALPHA-L-FUCOSIDASE 2"/>
    <property type="match status" value="1"/>
</dbReference>
<reference evidence="2 3" key="1">
    <citation type="journal article" date="2009" name="Stand. Genomic Sci.">
        <title>Complete genome sequence of Catenulispora acidiphila type strain (ID 139908).</title>
        <authorList>
            <person name="Copeland A."/>
            <person name="Lapidus A."/>
            <person name="Glavina Del Rio T."/>
            <person name="Nolan M."/>
            <person name="Lucas S."/>
            <person name="Chen F."/>
            <person name="Tice H."/>
            <person name="Cheng J.F."/>
            <person name="Bruce D."/>
            <person name="Goodwin L."/>
            <person name="Pitluck S."/>
            <person name="Mikhailova N."/>
            <person name="Pati A."/>
            <person name="Ivanova N."/>
            <person name="Mavromatis K."/>
            <person name="Chen A."/>
            <person name="Palaniappan K."/>
            <person name="Chain P."/>
            <person name="Land M."/>
            <person name="Hauser L."/>
            <person name="Chang Y.J."/>
            <person name="Jeffries C.D."/>
            <person name="Chertkov O."/>
            <person name="Brettin T."/>
            <person name="Detter J.C."/>
            <person name="Han C."/>
            <person name="Ali Z."/>
            <person name="Tindall B.J."/>
            <person name="Goker M."/>
            <person name="Bristow J."/>
            <person name="Eisen J.A."/>
            <person name="Markowitz V."/>
            <person name="Hugenholtz P."/>
            <person name="Kyrpides N.C."/>
            <person name="Klenk H.P."/>
        </authorList>
    </citation>
    <scope>NUCLEOTIDE SEQUENCE [LARGE SCALE GENOMIC DNA]</scope>
    <source>
        <strain evidence="3">DSM 44928 / JCM 14897 / NBRC 102108 / NRRL B-24433 / ID139908</strain>
    </source>
</reference>
<keyword evidence="3" id="KW-1185">Reference proteome</keyword>
<dbReference type="CAZy" id="GH95">
    <property type="family name" value="Glycoside Hydrolase Family 95"/>
</dbReference>
<dbReference type="CAZy" id="CBM13">
    <property type="family name" value="Carbohydrate-Binding Module Family 13"/>
</dbReference>
<dbReference type="Proteomes" id="UP000000851">
    <property type="component" value="Chromosome"/>
</dbReference>
<dbReference type="HOGENOM" id="CLU_004617_0_0_11"/>
<dbReference type="InParanoid" id="C7QDB1"/>
<dbReference type="PROSITE" id="PS51318">
    <property type="entry name" value="TAT"/>
    <property type="match status" value="1"/>
</dbReference>
<dbReference type="SMART" id="SM00458">
    <property type="entry name" value="RICIN"/>
    <property type="match status" value="1"/>
</dbReference>
<dbReference type="RefSeq" id="WP_015792433.1">
    <property type="nucleotide sequence ID" value="NC_013131.1"/>
</dbReference>
<dbReference type="SMR" id="C7QDB1"/>
<name>C7QDB1_CATAD</name>
<dbReference type="STRING" id="479433.Caci_3803"/>
<dbReference type="InterPro" id="IPR006311">
    <property type="entry name" value="TAT_signal"/>
</dbReference>
<dbReference type="InterPro" id="IPR035992">
    <property type="entry name" value="Ricin_B-like_lectins"/>
</dbReference>
<dbReference type="InterPro" id="IPR027414">
    <property type="entry name" value="GH95_N_dom"/>
</dbReference>
<dbReference type="SUPFAM" id="SSF50370">
    <property type="entry name" value="Ricin B-like lectins"/>
    <property type="match status" value="1"/>
</dbReference>
<keyword evidence="2" id="KW-0430">Lectin</keyword>
<dbReference type="Pfam" id="PF14498">
    <property type="entry name" value="Glyco_hyd_65N_2"/>
    <property type="match status" value="2"/>
</dbReference>
<dbReference type="EMBL" id="CP001700">
    <property type="protein sequence ID" value="ACU72704.1"/>
    <property type="molecule type" value="Genomic_DNA"/>
</dbReference>
<sequence length="943" mass="98763">MSTASLPGDSSGPGSGVDRRSLLKLGGVLGASLAISGLPVFTSKARAVTRPGALRLVPPATATRLWYTSPGSAANIMQEGLAVGNGRLGAMVTGDPASDALYLTDITLWTGGANASLGSDGQFPYGVDNFGSYQSLAQAHVSVPAHALSAVSGYQRVLDLSNGYVSASYQYNGVTYTREVYSSNPDDVLIVRLKQSGGGSYTGSVSLSGTHGETTSADPAGLTASFSGTLANGLKYACAVAVTATGGRVAVSGSSVTFTSCSEVILVFSGGTNYKPDRTVGYKDSTLIPLSVAVAKAHAVAGVSGDSLLATHVADYQALYNATTVNLGTSSTAQRAMDTPSRLTARAASGAAPDPELEASYLQFGRYLAITGSRGSLPTNLQGLWLDNNNPAWMSDYHTDINVQMNYWLPDRAGLGSCFDAFANYCVAQLPGWTATTQSLFQSSTNGFRNSSGKVAGWTVAISTNTWGGGGWWWHPAGNAWLANALYSHYEFTLDAGYLQRIYPLLKGACQFWQARLVTDPGTGKLIDDADWSPEHGPTNAKGITYAQELVWQLFQNYTAAAAKLNQDAAYAATIAGLQANLYLPQVSPTTGWLEEWMTPDNLDTSDLTHRHLSPLVGLFPGDRVTADQSPAALLTGVTNLLTARGMNSFGWGMAWRALCWARLKNAGMAYQAVTTVLRPSVNFSNGAAINLFDMYSFGSSSVFQIDANFGTPSAMIEMLVYHRPGLVELLPALPDAWSVAGSVTGVPVRGAMALDMAWSGGQVTTATLHGTPGAGTTVKFGAWSQAVTIGSGGTVTVVPPPRATVFNLVNRRSGKAIDVPGSSTTAGTALIQYTLHNSPNQQWKFAPAATGYTVTNINSGMVADVNGGSTADGTAIVQWPANSGTNQEWTLADAGNGYVKLVCVRSGKVLGVSQDSTSDLAGITQQTDTGDISQHWQRIAVR</sequence>
<dbReference type="GO" id="GO:0004560">
    <property type="term" value="F:alpha-L-fucosidase activity"/>
    <property type="evidence" value="ECO:0007669"/>
    <property type="project" value="TreeGrafter"/>
</dbReference>
<dbReference type="SUPFAM" id="SSF48208">
    <property type="entry name" value="Six-hairpin glycosidases"/>
    <property type="match status" value="1"/>
</dbReference>
<dbReference type="PANTHER" id="PTHR31084:SF3">
    <property type="entry name" value="ALPHA-FUCOSIDASE A"/>
    <property type="match status" value="1"/>
</dbReference>
<dbReference type="GO" id="GO:0005975">
    <property type="term" value="P:carbohydrate metabolic process"/>
    <property type="evidence" value="ECO:0007669"/>
    <property type="project" value="InterPro"/>
</dbReference>
<gene>
    <name evidence="2" type="ordered locus">Caci_3803</name>
</gene>
<protein>
    <submittedName>
        <fullName evidence="2">Ricin B lectin</fullName>
    </submittedName>
</protein>
<dbReference type="InterPro" id="IPR008928">
    <property type="entry name" value="6-hairpin_glycosidase_sf"/>
</dbReference>